<dbReference type="PROSITE" id="PS51257">
    <property type="entry name" value="PROKAR_LIPOPROTEIN"/>
    <property type="match status" value="1"/>
</dbReference>
<dbReference type="Pfam" id="PF04972">
    <property type="entry name" value="BON"/>
    <property type="match status" value="2"/>
</dbReference>
<dbReference type="Gene3D" id="3.40.1520.20">
    <property type="match status" value="1"/>
</dbReference>
<reference evidence="2 3" key="1">
    <citation type="submission" date="2022-10" db="EMBL/GenBank/DDBJ databases">
        <title>Chitinophaga nivalis PC15 sp. nov., isolated from Pyeongchang county, South Korea.</title>
        <authorList>
            <person name="Trinh H.N."/>
        </authorList>
    </citation>
    <scope>NUCLEOTIDE SEQUENCE [LARGE SCALE GENOMIC DNA]</scope>
    <source>
        <strain evidence="2 3">PC14</strain>
    </source>
</reference>
<gene>
    <name evidence="2" type="ORF">OL497_29705</name>
</gene>
<proteinExistence type="predicted"/>
<dbReference type="Proteomes" id="UP001207742">
    <property type="component" value="Unassembled WGS sequence"/>
</dbReference>
<keyword evidence="3" id="KW-1185">Reference proteome</keyword>
<dbReference type="InterPro" id="IPR007055">
    <property type="entry name" value="BON_dom"/>
</dbReference>
<dbReference type="RefSeq" id="WP_264734912.1">
    <property type="nucleotide sequence ID" value="NZ_JAPDNR010000001.1"/>
</dbReference>
<dbReference type="EMBL" id="JAPDNS010000002">
    <property type="protein sequence ID" value="MCW3488106.1"/>
    <property type="molecule type" value="Genomic_DNA"/>
</dbReference>
<organism evidence="2 3">
    <name type="scientific">Chitinophaga nivalis</name>
    <dbReference type="NCBI Taxonomy" id="2991709"/>
    <lineage>
        <taxon>Bacteria</taxon>
        <taxon>Pseudomonadati</taxon>
        <taxon>Bacteroidota</taxon>
        <taxon>Chitinophagia</taxon>
        <taxon>Chitinophagales</taxon>
        <taxon>Chitinophagaceae</taxon>
        <taxon>Chitinophaga</taxon>
    </lineage>
</organism>
<evidence type="ECO:0000313" key="3">
    <source>
        <dbReference type="Proteomes" id="UP001207742"/>
    </source>
</evidence>
<name>A0ABT3IW30_9BACT</name>
<evidence type="ECO:0000313" key="2">
    <source>
        <dbReference type="EMBL" id="MCW3488106.1"/>
    </source>
</evidence>
<dbReference type="PROSITE" id="PS50914">
    <property type="entry name" value="BON"/>
    <property type="match status" value="1"/>
</dbReference>
<comment type="caution">
    <text evidence="2">The sequence shown here is derived from an EMBL/GenBank/DDBJ whole genome shotgun (WGS) entry which is preliminary data.</text>
</comment>
<evidence type="ECO:0000259" key="1">
    <source>
        <dbReference type="PROSITE" id="PS50914"/>
    </source>
</evidence>
<sequence length="159" mass="16960">MHYKSLMIGCLMGIFFSACTPSDTAIQQTVNEKLSVIPGIAAAVKEGHVTLSGTVIDEVAKTAAEEALRGVKGVTAVTNNIQVLSETPPQVTVADNPDIILKHTLDSAFTAAGWQDISITVVNGEVTLEGTARKKQLHSILQAAQQPQTRKINNKLKLK</sequence>
<feature type="domain" description="BON" evidence="1">
    <location>
        <begin position="16"/>
        <end position="85"/>
    </location>
</feature>
<accession>A0ABT3IW30</accession>
<protein>
    <submittedName>
        <fullName evidence="2">BON domain-containing protein</fullName>
    </submittedName>
</protein>